<accession>A0A1X2GC14</accession>
<evidence type="ECO:0000259" key="4">
    <source>
        <dbReference type="Pfam" id="PF00501"/>
    </source>
</evidence>
<dbReference type="InterPro" id="IPR025110">
    <property type="entry name" value="AMP-bd_C"/>
</dbReference>
<keyword evidence="3" id="KW-1133">Transmembrane helix</keyword>
<dbReference type="InterPro" id="IPR042099">
    <property type="entry name" value="ANL_N_sf"/>
</dbReference>
<evidence type="ECO:0000313" key="6">
    <source>
        <dbReference type="EMBL" id="ORX50437.1"/>
    </source>
</evidence>
<dbReference type="PROSITE" id="PS00455">
    <property type="entry name" value="AMP_BINDING"/>
    <property type="match status" value="1"/>
</dbReference>
<name>A0A1X2GC14_9FUNG</name>
<comment type="similarity">
    <text evidence="1">Belongs to the ATP-dependent AMP-binding enzyme family.</text>
</comment>
<proteinExistence type="inferred from homology"/>
<reference evidence="6 7" key="1">
    <citation type="submission" date="2016-07" db="EMBL/GenBank/DDBJ databases">
        <title>Pervasive Adenine N6-methylation of Active Genes in Fungi.</title>
        <authorList>
            <consortium name="DOE Joint Genome Institute"/>
            <person name="Mondo S.J."/>
            <person name="Dannebaum R.O."/>
            <person name="Kuo R.C."/>
            <person name="Labutti K."/>
            <person name="Haridas S."/>
            <person name="Kuo A."/>
            <person name="Salamov A."/>
            <person name="Ahrendt S.R."/>
            <person name="Lipzen A."/>
            <person name="Sullivan W."/>
            <person name="Andreopoulos W.B."/>
            <person name="Clum A."/>
            <person name="Lindquist E."/>
            <person name="Daum C."/>
            <person name="Ramamoorthy G.K."/>
            <person name="Gryganskyi A."/>
            <person name="Culley D."/>
            <person name="Magnuson J.K."/>
            <person name="James T.Y."/>
            <person name="O'Malley M.A."/>
            <person name="Stajich J.E."/>
            <person name="Spatafora J.W."/>
            <person name="Visel A."/>
            <person name="Grigoriev I.V."/>
        </authorList>
    </citation>
    <scope>NUCLEOTIDE SEQUENCE [LARGE SCALE GENOMIC DNA]</scope>
    <source>
        <strain evidence="6 7">NRRL 3301</strain>
    </source>
</reference>
<dbReference type="InterPro" id="IPR000873">
    <property type="entry name" value="AMP-dep_synth/lig_dom"/>
</dbReference>
<keyword evidence="3" id="KW-0812">Transmembrane</keyword>
<dbReference type="InterPro" id="IPR045851">
    <property type="entry name" value="AMP-bd_C_sf"/>
</dbReference>
<dbReference type="InterPro" id="IPR020845">
    <property type="entry name" value="AMP-binding_CS"/>
</dbReference>
<evidence type="ECO:0000256" key="2">
    <source>
        <dbReference type="ARBA" id="ARBA00022598"/>
    </source>
</evidence>
<dbReference type="Pfam" id="PF00501">
    <property type="entry name" value="AMP-binding"/>
    <property type="match status" value="1"/>
</dbReference>
<evidence type="ECO:0000256" key="1">
    <source>
        <dbReference type="ARBA" id="ARBA00006432"/>
    </source>
</evidence>
<organism evidence="6 7">
    <name type="scientific">Hesseltinella vesiculosa</name>
    <dbReference type="NCBI Taxonomy" id="101127"/>
    <lineage>
        <taxon>Eukaryota</taxon>
        <taxon>Fungi</taxon>
        <taxon>Fungi incertae sedis</taxon>
        <taxon>Mucoromycota</taxon>
        <taxon>Mucoromycotina</taxon>
        <taxon>Mucoromycetes</taxon>
        <taxon>Mucorales</taxon>
        <taxon>Cunninghamellaceae</taxon>
        <taxon>Hesseltinella</taxon>
    </lineage>
</organism>
<dbReference type="AlphaFoldDB" id="A0A1X2GC14"/>
<dbReference type="EMBL" id="MCGT01000023">
    <property type="protein sequence ID" value="ORX50437.1"/>
    <property type="molecule type" value="Genomic_DNA"/>
</dbReference>
<dbReference type="SUPFAM" id="SSF56801">
    <property type="entry name" value="Acetyl-CoA synthetase-like"/>
    <property type="match status" value="1"/>
</dbReference>
<sequence>MVIYKSTCHPVTIPNLDIFSFIFGDNEFNAKLPHDRKVLIDAFSDRSLTFEQVRTQSRRLAKGWQDTVGLEKNEVVAVFAPNQYDHAVLYFSLLAAGLTVSPGNPNYTVEECHHLLHTAGASAIVTVPELLPLISVAATRNNINQDRVFVFGDTPCHGYQSLGQVRSNREIPFPNRQIDPHNDLAFIMFSSGTSGQAKGCMLTHRNFVSQLLCVMTFEREDGVMGEDDRMLAFLPFFHIFGLTTLLLRAMYGLIPVVIMPKFELQKYLELVEKHKITIATLVPPIAVLLSKSPLVPKYDLSSIRLITSGAAPLSKEHIDEIHKRIPVPVRQGYGLTETNSGFIYQSVNGGDVGATGRLVSHGEVKIVDEFDNELGDDQRGELLMRGPFQMKGYIRNPVANQTTFTPDGWMRTGDVAVYNSKTQEFYIVDRIKELIKTNGNQVPPAELEALLLSHPAVADCCVVGVYNHAKATEYPRGYVVLQVGYEPTKALALELQTYVQSRVISYKRLGAGVHFVDTIPKSNSGKILRRLVKEWVKKDQTMETQKARL</sequence>
<feature type="domain" description="AMP-binding enzyme C-terminal" evidence="5">
    <location>
        <begin position="446"/>
        <end position="526"/>
    </location>
</feature>
<dbReference type="PANTHER" id="PTHR24096:SF149">
    <property type="entry name" value="AMP-BINDING DOMAIN-CONTAINING PROTEIN-RELATED"/>
    <property type="match status" value="1"/>
</dbReference>
<evidence type="ECO:0000313" key="7">
    <source>
        <dbReference type="Proteomes" id="UP000242146"/>
    </source>
</evidence>
<dbReference type="Gene3D" id="3.40.50.12780">
    <property type="entry name" value="N-terminal domain of ligase-like"/>
    <property type="match status" value="1"/>
</dbReference>
<dbReference type="Proteomes" id="UP000242146">
    <property type="component" value="Unassembled WGS sequence"/>
</dbReference>
<evidence type="ECO:0000256" key="3">
    <source>
        <dbReference type="SAM" id="Phobius"/>
    </source>
</evidence>
<protein>
    <submittedName>
        <fullName evidence="6">Acetyl-CoA synthetase-like protein</fullName>
    </submittedName>
</protein>
<keyword evidence="2" id="KW-0436">Ligase</keyword>
<dbReference type="Gene3D" id="3.30.300.30">
    <property type="match status" value="1"/>
</dbReference>
<dbReference type="GO" id="GO:0016405">
    <property type="term" value="F:CoA-ligase activity"/>
    <property type="evidence" value="ECO:0007669"/>
    <property type="project" value="TreeGrafter"/>
</dbReference>
<dbReference type="PANTHER" id="PTHR24096">
    <property type="entry name" value="LONG-CHAIN-FATTY-ACID--COA LIGASE"/>
    <property type="match status" value="1"/>
</dbReference>
<keyword evidence="7" id="KW-1185">Reference proteome</keyword>
<comment type="caution">
    <text evidence="6">The sequence shown here is derived from an EMBL/GenBank/DDBJ whole genome shotgun (WGS) entry which is preliminary data.</text>
</comment>
<dbReference type="OrthoDB" id="1898221at2759"/>
<dbReference type="STRING" id="101127.A0A1X2GC14"/>
<evidence type="ECO:0000259" key="5">
    <source>
        <dbReference type="Pfam" id="PF13193"/>
    </source>
</evidence>
<gene>
    <name evidence="6" type="ORF">DM01DRAFT_1324845</name>
</gene>
<dbReference type="CDD" id="cd05911">
    <property type="entry name" value="Firefly_Luc_like"/>
    <property type="match status" value="1"/>
</dbReference>
<dbReference type="Pfam" id="PF13193">
    <property type="entry name" value="AMP-binding_C"/>
    <property type="match status" value="1"/>
</dbReference>
<feature type="domain" description="AMP-dependent synthetase/ligase" evidence="4">
    <location>
        <begin position="30"/>
        <end position="393"/>
    </location>
</feature>
<keyword evidence="3" id="KW-0472">Membrane</keyword>
<feature type="transmembrane region" description="Helical" evidence="3">
    <location>
        <begin position="236"/>
        <end position="258"/>
    </location>
</feature>